<accession>W2T845</accession>
<evidence type="ECO:0000256" key="1">
    <source>
        <dbReference type="SAM" id="MobiDB-lite"/>
    </source>
</evidence>
<dbReference type="KEGG" id="nai:NECAME_03237"/>
<sequence length="333" mass="35703">MNDNEMLPRDVVLITNRVNNVSAQAFLFGGLNLFGGCNPCARGGYAPQSYAAPSYPSYPAASYSSYQAPASYPSYQAPASYSSYQAPASYSSYQAPAASYSSYASYQAPAQYPSYGGYGQVSSYPSASSYQSYGAPQPSFSASSSSYNVHRTIYTPPQSYHPQVSQEIAPPAFEEPAPLPAKPAPGAYAQPAAPVFDAPPRPVYNAPQETVVVKETVVEPAPAPAPAPAPVSYEQPAPPAPNYDSPVQIHQEKAKPLCKELRRKAYQELGREFLVPCGSCCSTLAYQLKSFKRQAFLGGYETVSLLRTVVKVFSESVIFLVDVVHCGIFPKAG</sequence>
<dbReference type="Proteomes" id="UP000053676">
    <property type="component" value="Unassembled WGS sequence"/>
</dbReference>
<organism evidence="2 3">
    <name type="scientific">Necator americanus</name>
    <name type="common">Human hookworm</name>
    <dbReference type="NCBI Taxonomy" id="51031"/>
    <lineage>
        <taxon>Eukaryota</taxon>
        <taxon>Metazoa</taxon>
        <taxon>Ecdysozoa</taxon>
        <taxon>Nematoda</taxon>
        <taxon>Chromadorea</taxon>
        <taxon>Rhabditida</taxon>
        <taxon>Rhabditina</taxon>
        <taxon>Rhabditomorpha</taxon>
        <taxon>Strongyloidea</taxon>
        <taxon>Ancylostomatidae</taxon>
        <taxon>Bunostominae</taxon>
        <taxon>Necator</taxon>
    </lineage>
</organism>
<feature type="region of interest" description="Disordered" evidence="1">
    <location>
        <begin position="224"/>
        <end position="244"/>
    </location>
</feature>
<reference evidence="3" key="1">
    <citation type="journal article" date="2014" name="Nat. Genet.">
        <title>Genome of the human hookworm Necator americanus.</title>
        <authorList>
            <person name="Tang Y.T."/>
            <person name="Gao X."/>
            <person name="Rosa B.A."/>
            <person name="Abubucker S."/>
            <person name="Hallsworth-Pepin K."/>
            <person name="Martin J."/>
            <person name="Tyagi R."/>
            <person name="Heizer E."/>
            <person name="Zhang X."/>
            <person name="Bhonagiri-Palsikar V."/>
            <person name="Minx P."/>
            <person name="Warren W.C."/>
            <person name="Wang Q."/>
            <person name="Zhan B."/>
            <person name="Hotez P.J."/>
            <person name="Sternberg P.W."/>
            <person name="Dougall A."/>
            <person name="Gaze S.T."/>
            <person name="Mulvenna J."/>
            <person name="Sotillo J."/>
            <person name="Ranganathan S."/>
            <person name="Rabelo E.M."/>
            <person name="Wilson R.K."/>
            <person name="Felgner P.L."/>
            <person name="Bethony J."/>
            <person name="Hawdon J.M."/>
            <person name="Gasser R.B."/>
            <person name="Loukas A."/>
            <person name="Mitreva M."/>
        </authorList>
    </citation>
    <scope>NUCLEOTIDE SEQUENCE [LARGE SCALE GENOMIC DNA]</scope>
</reference>
<evidence type="ECO:0000313" key="3">
    <source>
        <dbReference type="Proteomes" id="UP000053676"/>
    </source>
</evidence>
<protein>
    <submittedName>
        <fullName evidence="2">Uncharacterized protein</fullName>
    </submittedName>
</protein>
<evidence type="ECO:0000313" key="2">
    <source>
        <dbReference type="EMBL" id="ETN77336.1"/>
    </source>
</evidence>
<dbReference type="EMBL" id="KI660178">
    <property type="protein sequence ID" value="ETN77336.1"/>
    <property type="molecule type" value="Genomic_DNA"/>
</dbReference>
<gene>
    <name evidence="2" type="ORF">NECAME_03237</name>
</gene>
<dbReference type="AlphaFoldDB" id="W2T845"/>
<name>W2T845_NECAM</name>
<dbReference type="STRING" id="51031.W2T845"/>
<proteinExistence type="predicted"/>
<keyword evidence="3" id="KW-1185">Reference proteome</keyword>